<dbReference type="Gene3D" id="1.20.1730.10">
    <property type="entry name" value="Sodium/glucose cotransporter"/>
    <property type="match status" value="1"/>
</dbReference>
<dbReference type="PANTHER" id="PTHR45897">
    <property type="entry name" value="HIGH-AFFINITY CHOLINE TRANSPORTER 1"/>
    <property type="match status" value="1"/>
</dbReference>
<dbReference type="CDD" id="cd11474">
    <property type="entry name" value="SLC5sbd_CHT"/>
    <property type="match status" value="1"/>
</dbReference>
<organism evidence="15 16">
    <name type="scientific">Gouania willdenowi</name>
    <name type="common">Blunt-snouted clingfish</name>
    <name type="synonym">Lepadogaster willdenowi</name>
    <dbReference type="NCBI Taxonomy" id="441366"/>
    <lineage>
        <taxon>Eukaryota</taxon>
        <taxon>Metazoa</taxon>
        <taxon>Chordata</taxon>
        <taxon>Craniata</taxon>
        <taxon>Vertebrata</taxon>
        <taxon>Euteleostomi</taxon>
        <taxon>Actinopterygii</taxon>
        <taxon>Neopterygii</taxon>
        <taxon>Teleostei</taxon>
        <taxon>Neoteleostei</taxon>
        <taxon>Acanthomorphata</taxon>
        <taxon>Ovalentaria</taxon>
        <taxon>Blenniimorphae</taxon>
        <taxon>Blenniiformes</taxon>
        <taxon>Gobiesocoidei</taxon>
        <taxon>Gobiesocidae</taxon>
        <taxon>Gobiesocinae</taxon>
        <taxon>Gouania</taxon>
    </lineage>
</organism>
<keyword evidence="11" id="KW-0325">Glycoprotein</keyword>
<proteinExistence type="inferred from homology"/>
<dbReference type="GO" id="GO:0008292">
    <property type="term" value="P:acetylcholine biosynthetic process"/>
    <property type="evidence" value="ECO:0007669"/>
    <property type="project" value="TreeGrafter"/>
</dbReference>
<reference evidence="15" key="1">
    <citation type="submission" date="2020-06" db="EMBL/GenBank/DDBJ databases">
        <authorList>
            <consortium name="Wellcome Sanger Institute Data Sharing"/>
        </authorList>
    </citation>
    <scope>NUCLEOTIDE SEQUENCE [LARGE SCALE GENOMIC DNA]</scope>
</reference>
<evidence type="ECO:0000256" key="10">
    <source>
        <dbReference type="ARBA" id="ARBA00023136"/>
    </source>
</evidence>
<feature type="transmembrane region" description="Helical" evidence="14">
    <location>
        <begin position="83"/>
        <end position="105"/>
    </location>
</feature>
<comment type="subcellular location">
    <subcellularLocation>
        <location evidence="1">Membrane</location>
        <topology evidence="1">Multi-pass membrane protein</topology>
    </subcellularLocation>
</comment>
<comment type="similarity">
    <text evidence="2 13">Belongs to the sodium:solute symporter (SSF) (TC 2.A.21) family.</text>
</comment>
<evidence type="ECO:0000313" key="15">
    <source>
        <dbReference type="Ensembl" id="ENSGWIP00000047687.1"/>
    </source>
</evidence>
<dbReference type="GO" id="GO:0005886">
    <property type="term" value="C:plasma membrane"/>
    <property type="evidence" value="ECO:0007669"/>
    <property type="project" value="TreeGrafter"/>
</dbReference>
<feature type="transmembrane region" description="Helical" evidence="14">
    <location>
        <begin position="329"/>
        <end position="354"/>
    </location>
</feature>
<keyword evidence="4 14" id="KW-0812">Transmembrane</keyword>
<feature type="transmembrane region" description="Helical" evidence="14">
    <location>
        <begin position="151"/>
        <end position="176"/>
    </location>
</feature>
<dbReference type="InterPro" id="IPR038377">
    <property type="entry name" value="Na/Glc_symporter_sf"/>
</dbReference>
<evidence type="ECO:0000313" key="16">
    <source>
        <dbReference type="Proteomes" id="UP000694680"/>
    </source>
</evidence>
<evidence type="ECO:0000256" key="9">
    <source>
        <dbReference type="ARBA" id="ARBA00023065"/>
    </source>
</evidence>
<dbReference type="InterPro" id="IPR001734">
    <property type="entry name" value="Na/solute_symporter"/>
</dbReference>
<sequence>VVVHLKLVKNKLMFYAIILCTGIWAARRTKREERRSPGSRSEVEIVGGRNLNIWVSILTITATWVGGGYILGVAEAIYNPTLGLVWTTAPIAYVLTFILGGLFFVKPIRAKNYVTLMDPFQEKYGNTIAAILFIPAILGDILWIACSLGGLGIAVIEISSTLSIGISASVAILYTSMGGLFSVAYTDVIQLGFMFVGLGICVPFVLTTPQAANLTVAAVTKLYQEPWIGKITTEDTARWIDGSLLLILGGLCYPAFYQRVLSTATDKQAQLTCYAGAALCPILAIPSIIIGAVAASTNWNQTSFGSPSPYEQGKSGLILPIALQHLCPVYVSVISTGALAAAVMSSADSALLSAASMLGRNIFKNIIYKKASEKMILVVIKVSVIVCGLIGAALALSTNSIYLLWIYGADVLYSMMTAQVICTFFLSQWINRYGVVSGFLLAMVLRTLVGEPGLGLPDLLPLPWDKIQDDGHKFRLFPFRTAIMLVTIITVLLTSKIAEWMLKRGLQKSVDKMNTNMDYIAPVQRDEEEEEKLNQTQT</sequence>
<keyword evidence="8" id="KW-0915">Sodium</keyword>
<evidence type="ECO:0000256" key="8">
    <source>
        <dbReference type="ARBA" id="ARBA00023053"/>
    </source>
</evidence>
<feature type="transmembrane region" description="Helical" evidence="14">
    <location>
        <begin position="433"/>
        <end position="454"/>
    </location>
</feature>
<feature type="transmembrane region" description="Helical" evidence="14">
    <location>
        <begin position="269"/>
        <end position="295"/>
    </location>
</feature>
<keyword evidence="7 14" id="KW-1133">Transmembrane helix</keyword>
<gene>
    <name evidence="15" type="primary">LOC114466008</name>
</gene>
<feature type="transmembrane region" description="Helical" evidence="14">
    <location>
        <begin position="474"/>
        <end position="494"/>
    </location>
</feature>
<feature type="transmembrane region" description="Helical" evidence="14">
    <location>
        <begin position="126"/>
        <end position="145"/>
    </location>
</feature>
<feature type="transmembrane region" description="Helical" evidence="14">
    <location>
        <begin position="375"/>
        <end position="396"/>
    </location>
</feature>
<feature type="transmembrane region" description="Helical" evidence="14">
    <location>
        <begin position="188"/>
        <end position="206"/>
    </location>
</feature>
<keyword evidence="6" id="KW-0530">Neurotransmitter biosynthesis</keyword>
<protein>
    <submittedName>
        <fullName evidence="15">High affinity choline transporter 1-like</fullName>
    </submittedName>
</protein>
<keyword evidence="5" id="KW-0769">Symport</keyword>
<evidence type="ECO:0000256" key="2">
    <source>
        <dbReference type="ARBA" id="ARBA00006434"/>
    </source>
</evidence>
<keyword evidence="9" id="KW-0406">Ion transport</keyword>
<feature type="transmembrane region" description="Helical" evidence="14">
    <location>
        <begin position="402"/>
        <end position="426"/>
    </location>
</feature>
<keyword evidence="16" id="KW-1185">Reference proteome</keyword>
<dbReference type="PANTHER" id="PTHR45897:SF5">
    <property type="entry name" value="HIGH AFFINITY CHOLINE TRANSPORTER 1"/>
    <property type="match status" value="1"/>
</dbReference>
<evidence type="ECO:0000256" key="7">
    <source>
        <dbReference type="ARBA" id="ARBA00022989"/>
    </source>
</evidence>
<keyword evidence="12" id="KW-0739">Sodium transport</keyword>
<reference evidence="15" key="3">
    <citation type="submission" date="2025-09" db="UniProtKB">
        <authorList>
            <consortium name="Ensembl"/>
        </authorList>
    </citation>
    <scope>IDENTIFICATION</scope>
</reference>
<dbReference type="Pfam" id="PF00474">
    <property type="entry name" value="SSF"/>
    <property type="match status" value="1"/>
</dbReference>
<name>A0A8C5HRF6_GOUWI</name>
<keyword evidence="3" id="KW-0813">Transport</keyword>
<evidence type="ECO:0000256" key="13">
    <source>
        <dbReference type="RuleBase" id="RU362091"/>
    </source>
</evidence>
<evidence type="ECO:0000256" key="4">
    <source>
        <dbReference type="ARBA" id="ARBA00022692"/>
    </source>
</evidence>
<keyword evidence="10 14" id="KW-0472">Membrane</keyword>
<evidence type="ECO:0000256" key="12">
    <source>
        <dbReference type="ARBA" id="ARBA00023201"/>
    </source>
</evidence>
<evidence type="ECO:0000256" key="14">
    <source>
        <dbReference type="SAM" id="Phobius"/>
    </source>
</evidence>
<dbReference type="Proteomes" id="UP000694680">
    <property type="component" value="Chromosome 6"/>
</dbReference>
<dbReference type="Ensembl" id="ENSGWIT00000051583.1">
    <property type="protein sequence ID" value="ENSGWIP00000047687.1"/>
    <property type="gene ID" value="ENSGWIG00000023452.1"/>
</dbReference>
<evidence type="ECO:0000256" key="1">
    <source>
        <dbReference type="ARBA" id="ARBA00004141"/>
    </source>
</evidence>
<evidence type="ECO:0000256" key="3">
    <source>
        <dbReference type="ARBA" id="ARBA00022448"/>
    </source>
</evidence>
<dbReference type="PROSITE" id="PS50283">
    <property type="entry name" value="NA_SOLUT_SYMP_3"/>
    <property type="match status" value="1"/>
</dbReference>
<evidence type="ECO:0000256" key="5">
    <source>
        <dbReference type="ARBA" id="ARBA00022847"/>
    </source>
</evidence>
<evidence type="ECO:0000256" key="11">
    <source>
        <dbReference type="ARBA" id="ARBA00023180"/>
    </source>
</evidence>
<feature type="transmembrane region" description="Helical" evidence="14">
    <location>
        <begin position="51"/>
        <end position="71"/>
    </location>
</feature>
<reference evidence="15" key="2">
    <citation type="submission" date="2025-08" db="UniProtKB">
        <authorList>
            <consortium name="Ensembl"/>
        </authorList>
    </citation>
    <scope>IDENTIFICATION</scope>
</reference>
<dbReference type="GO" id="GO:0005307">
    <property type="term" value="F:choline:sodium symporter activity"/>
    <property type="evidence" value="ECO:0007669"/>
    <property type="project" value="TreeGrafter"/>
</dbReference>
<evidence type="ECO:0000256" key="6">
    <source>
        <dbReference type="ARBA" id="ARBA00022979"/>
    </source>
</evidence>
<dbReference type="InterPro" id="IPR052244">
    <property type="entry name" value="Choline_transporter"/>
</dbReference>
<accession>A0A8C5HRF6</accession>
<feature type="transmembrane region" description="Helical" evidence="14">
    <location>
        <begin position="239"/>
        <end position="257"/>
    </location>
</feature>
<dbReference type="AlphaFoldDB" id="A0A8C5HRF6"/>
<feature type="transmembrane region" description="Helical" evidence="14">
    <location>
        <begin position="12"/>
        <end position="30"/>
    </location>
</feature>